<evidence type="ECO:0000313" key="2">
    <source>
        <dbReference type="EMBL" id="ETP27643.1"/>
    </source>
</evidence>
<accession>W2XZ26</accession>
<dbReference type="Gene3D" id="2.40.50.40">
    <property type="match status" value="1"/>
</dbReference>
<dbReference type="EMBL" id="ANIY01005612">
    <property type="protein sequence ID" value="ETP27643.1"/>
    <property type="molecule type" value="Genomic_DNA"/>
</dbReference>
<evidence type="ECO:0000313" key="3">
    <source>
        <dbReference type="Proteomes" id="UP000018948"/>
    </source>
</evidence>
<dbReference type="AlphaFoldDB" id="W2XZ26"/>
<name>W2XZ26_PHYNI</name>
<comment type="caution">
    <text evidence="2">The sequence shown here is derived from an EMBL/GenBank/DDBJ whole genome shotgun (WGS) entry which is preliminary data.</text>
</comment>
<feature type="non-terminal residue" evidence="2">
    <location>
        <position position="1"/>
    </location>
</feature>
<protein>
    <recommendedName>
        <fullName evidence="1">Chromo domain-containing protein</fullName>
    </recommendedName>
</protein>
<feature type="domain" description="Chromo" evidence="1">
    <location>
        <begin position="28"/>
        <end position="62"/>
    </location>
</feature>
<dbReference type="SUPFAM" id="SSF54160">
    <property type="entry name" value="Chromo domain-like"/>
    <property type="match status" value="1"/>
</dbReference>
<dbReference type="InterPro" id="IPR000953">
    <property type="entry name" value="Chromo/chromo_shadow_dom"/>
</dbReference>
<dbReference type="PROSITE" id="PS50013">
    <property type="entry name" value="CHROMO_2"/>
    <property type="match status" value="1"/>
</dbReference>
<reference evidence="2 3" key="1">
    <citation type="submission" date="2013-11" db="EMBL/GenBank/DDBJ databases">
        <title>The Genome Sequence of Phytophthora parasitica P10297.</title>
        <authorList>
            <consortium name="The Broad Institute Genomics Platform"/>
            <person name="Russ C."/>
            <person name="Tyler B."/>
            <person name="Panabieres F."/>
            <person name="Shan W."/>
            <person name="Tripathy S."/>
            <person name="Grunwald N."/>
            <person name="Machado M."/>
            <person name="Johnson C.S."/>
            <person name="Walker B."/>
            <person name="Young S.K."/>
            <person name="Zeng Q."/>
            <person name="Gargeya S."/>
            <person name="Fitzgerald M."/>
            <person name="Haas B."/>
            <person name="Abouelleil A."/>
            <person name="Allen A.W."/>
            <person name="Alvarado L."/>
            <person name="Arachchi H.M."/>
            <person name="Berlin A.M."/>
            <person name="Chapman S.B."/>
            <person name="Gainer-Dewar J."/>
            <person name="Goldberg J."/>
            <person name="Griggs A."/>
            <person name="Gujja S."/>
            <person name="Hansen M."/>
            <person name="Howarth C."/>
            <person name="Imamovic A."/>
            <person name="Ireland A."/>
            <person name="Larimer J."/>
            <person name="McCowan C."/>
            <person name="Murphy C."/>
            <person name="Pearson M."/>
            <person name="Poon T.W."/>
            <person name="Priest M."/>
            <person name="Roberts A."/>
            <person name="Saif S."/>
            <person name="Shea T."/>
            <person name="Sisk P."/>
            <person name="Sykes S."/>
            <person name="Wortman J."/>
            <person name="Nusbaum C."/>
            <person name="Birren B."/>
        </authorList>
    </citation>
    <scope>NUCLEOTIDE SEQUENCE [LARGE SCALE GENOMIC DNA]</scope>
    <source>
        <strain evidence="2 3">P10297</strain>
    </source>
</reference>
<dbReference type="Proteomes" id="UP000018948">
    <property type="component" value="Unassembled WGS sequence"/>
</dbReference>
<evidence type="ECO:0000259" key="1">
    <source>
        <dbReference type="PROSITE" id="PS50013"/>
    </source>
</evidence>
<proteinExistence type="predicted"/>
<sequence>NREAYRVNFDEGLLSEDSWESELEEDEYEVERIADVCSSKKTRYGSTRREYLVFWKGYDGPS</sequence>
<gene>
    <name evidence="2" type="ORF">F442_23079</name>
</gene>
<dbReference type="InterPro" id="IPR016197">
    <property type="entry name" value="Chromo-like_dom_sf"/>
</dbReference>
<organism evidence="2 3">
    <name type="scientific">Phytophthora nicotianae P10297</name>
    <dbReference type="NCBI Taxonomy" id="1317064"/>
    <lineage>
        <taxon>Eukaryota</taxon>
        <taxon>Sar</taxon>
        <taxon>Stramenopiles</taxon>
        <taxon>Oomycota</taxon>
        <taxon>Peronosporomycetes</taxon>
        <taxon>Peronosporales</taxon>
        <taxon>Peronosporaceae</taxon>
        <taxon>Phytophthora</taxon>
    </lineage>
</organism>